<gene>
    <name evidence="1" type="ORF">Dxin01_00204</name>
</gene>
<dbReference type="RefSeq" id="WP_353540468.1">
    <property type="nucleotide sequence ID" value="NZ_BAABRN010000001.1"/>
</dbReference>
<accession>A0ABP9VB35</accession>
<dbReference type="Proteomes" id="UP001458946">
    <property type="component" value="Unassembled WGS sequence"/>
</dbReference>
<evidence type="ECO:0000313" key="2">
    <source>
        <dbReference type="Proteomes" id="UP001458946"/>
    </source>
</evidence>
<sequence length="166" mass="18438">MFTNIVLIIVTAYLIAQLLKSGVPQKGKEFLDMTRDSAKQLGGRGTVHALIDGLFDGGKAAKRLVEDKAVAAKRVASQKAAGLKPADYKYDATSGELIVFVTKGEDLVLGRDEHGRTYALEMSVTGRATELNSKALERKLRYLRNKQRLSDAQERAIKDWFLKERK</sequence>
<proteinExistence type="predicted"/>
<name>A0ABP9VB35_9DEIO</name>
<comment type="caution">
    <text evidence="1">The sequence shown here is derived from an EMBL/GenBank/DDBJ whole genome shotgun (WGS) entry which is preliminary data.</text>
</comment>
<dbReference type="EMBL" id="BAABRN010000001">
    <property type="protein sequence ID" value="GAA5500483.1"/>
    <property type="molecule type" value="Genomic_DNA"/>
</dbReference>
<keyword evidence="2" id="KW-1185">Reference proteome</keyword>
<evidence type="ECO:0000313" key="1">
    <source>
        <dbReference type="EMBL" id="GAA5500483.1"/>
    </source>
</evidence>
<organism evidence="1 2">
    <name type="scientific">Deinococcus xinjiangensis</name>
    <dbReference type="NCBI Taxonomy" id="457454"/>
    <lineage>
        <taxon>Bacteria</taxon>
        <taxon>Thermotogati</taxon>
        <taxon>Deinococcota</taxon>
        <taxon>Deinococci</taxon>
        <taxon>Deinococcales</taxon>
        <taxon>Deinococcaceae</taxon>
        <taxon>Deinococcus</taxon>
    </lineage>
</organism>
<protein>
    <submittedName>
        <fullName evidence="1">Uncharacterized protein</fullName>
    </submittedName>
</protein>
<reference evidence="1 2" key="1">
    <citation type="submission" date="2024-02" db="EMBL/GenBank/DDBJ databases">
        <title>Deinococcus xinjiangensis NBRC 107630.</title>
        <authorList>
            <person name="Ichikawa N."/>
            <person name="Katano-Makiyama Y."/>
            <person name="Hidaka K."/>
        </authorList>
    </citation>
    <scope>NUCLEOTIDE SEQUENCE [LARGE SCALE GENOMIC DNA]</scope>
    <source>
        <strain evidence="1 2">NBRC 107630</strain>
    </source>
</reference>